<dbReference type="Gene3D" id="3.40.50.720">
    <property type="entry name" value="NAD(P)-binding Rossmann-like Domain"/>
    <property type="match status" value="1"/>
</dbReference>
<dbReference type="STRING" id="1462526.BN990_03271"/>
<dbReference type="AlphaFoldDB" id="A0A024QEF7"/>
<dbReference type="OrthoDB" id="9803892at2"/>
<proteinExistence type="predicted"/>
<dbReference type="InterPro" id="IPR016040">
    <property type="entry name" value="NAD(P)-bd_dom"/>
</dbReference>
<comment type="caution">
    <text evidence="2">The sequence shown here is derived from an EMBL/GenBank/DDBJ whole genome shotgun (WGS) entry which is preliminary data.</text>
</comment>
<accession>A0A024QEF7</accession>
<dbReference type="PANTHER" id="PTHR15020:SF50">
    <property type="entry name" value="UPF0659 PROTEIN YMR090W"/>
    <property type="match status" value="1"/>
</dbReference>
<dbReference type="Proteomes" id="UP000028875">
    <property type="component" value="Unassembled WGS sequence"/>
</dbReference>
<dbReference type="Pfam" id="PF13460">
    <property type="entry name" value="NAD_binding_10"/>
    <property type="match status" value="1"/>
</dbReference>
<organism evidence="2 3">
    <name type="scientific">Virgibacillus massiliensis</name>
    <dbReference type="NCBI Taxonomy" id="1462526"/>
    <lineage>
        <taxon>Bacteria</taxon>
        <taxon>Bacillati</taxon>
        <taxon>Bacillota</taxon>
        <taxon>Bacilli</taxon>
        <taxon>Bacillales</taxon>
        <taxon>Bacillaceae</taxon>
        <taxon>Virgibacillus</taxon>
    </lineage>
</organism>
<dbReference type="SUPFAM" id="SSF51735">
    <property type="entry name" value="NAD(P)-binding Rossmann-fold domains"/>
    <property type="match status" value="1"/>
</dbReference>
<dbReference type="InterPro" id="IPR036291">
    <property type="entry name" value="NAD(P)-bd_dom_sf"/>
</dbReference>
<dbReference type="PANTHER" id="PTHR15020">
    <property type="entry name" value="FLAVIN REDUCTASE-RELATED"/>
    <property type="match status" value="1"/>
</dbReference>
<name>A0A024QEF7_9BACI</name>
<evidence type="ECO:0000313" key="2">
    <source>
        <dbReference type="EMBL" id="CDQ40923.1"/>
    </source>
</evidence>
<reference evidence="2 3" key="1">
    <citation type="submission" date="2014-03" db="EMBL/GenBank/DDBJ databases">
        <authorList>
            <person name="Urmite Genomes U."/>
        </authorList>
    </citation>
    <scope>NUCLEOTIDE SEQUENCE [LARGE SCALE GENOMIC DNA]</scope>
    <source>
        <strain evidence="2 3">Vm-5</strain>
    </source>
</reference>
<keyword evidence="3" id="KW-1185">Reference proteome</keyword>
<protein>
    <submittedName>
        <fullName evidence="2">Putative sugar epimerase YhfK</fullName>
    </submittedName>
</protein>
<dbReference type="eggNOG" id="COG0702">
    <property type="taxonomic scope" value="Bacteria"/>
</dbReference>
<evidence type="ECO:0000313" key="3">
    <source>
        <dbReference type="Proteomes" id="UP000028875"/>
    </source>
</evidence>
<gene>
    <name evidence="2" type="primary">yhfK_2</name>
    <name evidence="2" type="ORF">BN990_03271</name>
</gene>
<evidence type="ECO:0000259" key="1">
    <source>
        <dbReference type="Pfam" id="PF13460"/>
    </source>
</evidence>
<dbReference type="CDD" id="cd05243">
    <property type="entry name" value="SDR_a5"/>
    <property type="match status" value="1"/>
</dbReference>
<dbReference type="EMBL" id="CCDP010000002">
    <property type="protein sequence ID" value="CDQ40923.1"/>
    <property type="molecule type" value="Genomic_DNA"/>
</dbReference>
<reference evidence="3" key="2">
    <citation type="submission" date="2014-05" db="EMBL/GenBank/DDBJ databases">
        <title>Draft genome sequence of Virgibacillus massiliensis Vm-5.</title>
        <authorList>
            <person name="Khelaifia S."/>
            <person name="Croce O."/>
            <person name="Lagier J.C."/>
            <person name="Raoult D."/>
        </authorList>
    </citation>
    <scope>NUCLEOTIDE SEQUENCE [LARGE SCALE GENOMIC DNA]</scope>
    <source>
        <strain evidence="3">Vm-5</strain>
    </source>
</reference>
<sequence>MRVLVIGANGGVGRHIVTKLRAEGHEPIAMVRKESQLSDFEKNGWKAVLADLESDFESVFNQIDAVIFAAGSGSNTGADKTIIIDQEGAIAAMHLAQKHSIKRFLLLSSMGADQSKEAPDSIKHYLYAKHRADEYLKQSRLAYTIIRAGYLTNEEEKGTVTLQDEENEIEIDSVTRSDVAAVMSALLTDERAQYKVLQLTNGKTPISNLFQ</sequence>
<dbReference type="RefSeq" id="WP_038245752.1">
    <property type="nucleotide sequence ID" value="NZ_BNER01000007.1"/>
</dbReference>
<feature type="domain" description="NAD(P)-binding" evidence="1">
    <location>
        <begin position="7"/>
        <end position="190"/>
    </location>
</feature>